<gene>
    <name evidence="2" type="ORF">JFN93_21205</name>
</gene>
<proteinExistence type="predicted"/>
<keyword evidence="1" id="KW-0732">Signal</keyword>
<evidence type="ECO:0000313" key="3">
    <source>
        <dbReference type="Proteomes" id="UP000636888"/>
    </source>
</evidence>
<evidence type="ECO:0000256" key="1">
    <source>
        <dbReference type="SAM" id="SignalP"/>
    </source>
</evidence>
<feature type="chain" id="PRO_5035312323" evidence="1">
    <location>
        <begin position="30"/>
        <end position="151"/>
    </location>
</feature>
<protein>
    <submittedName>
        <fullName evidence="2">DUF2141 domain-containing protein</fullName>
    </submittedName>
</protein>
<dbReference type="Pfam" id="PF09912">
    <property type="entry name" value="DUF2141"/>
    <property type="match status" value="1"/>
</dbReference>
<accession>A0A8J7S7Y6</accession>
<keyword evidence="3" id="KW-1185">Reference proteome</keyword>
<name>A0A8J7S7Y6_9BACT</name>
<sequence length="151" mass="15862">MGQFDGKQKALKRGSVVLLVLALCSIAAAAAAESLTVRVSGFKKLTGTVYVMLWRDAASFPTHPEKAVATRQAPVSGDSVQVTFASLPAGTYAAAAFQDLNGNGELDRSLLGWPVEPTGASNGARGTVGPPRFSDAAFELKQNRTIEIRVK</sequence>
<dbReference type="InterPro" id="IPR018673">
    <property type="entry name" value="DUF2141"/>
</dbReference>
<dbReference type="EMBL" id="JAEMHM010000021">
    <property type="protein sequence ID" value="MBJ6727237.1"/>
    <property type="molecule type" value="Genomic_DNA"/>
</dbReference>
<reference evidence="2" key="1">
    <citation type="submission" date="2020-12" db="EMBL/GenBank/DDBJ databases">
        <title>Geomonas sp. Red875, isolated from river sediment.</title>
        <authorList>
            <person name="Xu Z."/>
            <person name="Zhang Z."/>
            <person name="Masuda Y."/>
            <person name="Itoh H."/>
            <person name="Senoo K."/>
        </authorList>
    </citation>
    <scope>NUCLEOTIDE SEQUENCE</scope>
    <source>
        <strain evidence="2">Red875</strain>
    </source>
</reference>
<comment type="caution">
    <text evidence="2">The sequence shown here is derived from an EMBL/GenBank/DDBJ whole genome shotgun (WGS) entry which is preliminary data.</text>
</comment>
<evidence type="ECO:0000313" key="2">
    <source>
        <dbReference type="EMBL" id="MBJ6727237.1"/>
    </source>
</evidence>
<feature type="signal peptide" evidence="1">
    <location>
        <begin position="1"/>
        <end position="29"/>
    </location>
</feature>
<dbReference type="Proteomes" id="UP000636888">
    <property type="component" value="Unassembled WGS sequence"/>
</dbReference>
<dbReference type="AlphaFoldDB" id="A0A8J7S7Y6"/>
<dbReference type="RefSeq" id="WP_199386148.1">
    <property type="nucleotide sequence ID" value="NZ_JAEMHM010000021.1"/>
</dbReference>
<organism evidence="2 3">
    <name type="scientific">Geomesophilobacter sediminis</name>
    <dbReference type="NCBI Taxonomy" id="2798584"/>
    <lineage>
        <taxon>Bacteria</taxon>
        <taxon>Pseudomonadati</taxon>
        <taxon>Thermodesulfobacteriota</taxon>
        <taxon>Desulfuromonadia</taxon>
        <taxon>Geobacterales</taxon>
        <taxon>Geobacteraceae</taxon>
        <taxon>Geomesophilobacter</taxon>
    </lineage>
</organism>